<dbReference type="Gene3D" id="1.20.58.2220">
    <property type="entry name" value="Formin, FH2 domain"/>
    <property type="match status" value="1"/>
</dbReference>
<proteinExistence type="predicted"/>
<dbReference type="Pfam" id="PF02181">
    <property type="entry name" value="FH2"/>
    <property type="match status" value="1"/>
</dbReference>
<dbReference type="EMBL" id="KZ995732">
    <property type="protein sequence ID" value="RKO90084.1"/>
    <property type="molecule type" value="Genomic_DNA"/>
</dbReference>
<dbReference type="InterPro" id="IPR015425">
    <property type="entry name" value="FH2_Formin"/>
</dbReference>
<organism evidence="2 3">
    <name type="scientific">Blyttiomyces helicus</name>
    <dbReference type="NCBI Taxonomy" id="388810"/>
    <lineage>
        <taxon>Eukaryota</taxon>
        <taxon>Fungi</taxon>
        <taxon>Fungi incertae sedis</taxon>
        <taxon>Chytridiomycota</taxon>
        <taxon>Chytridiomycota incertae sedis</taxon>
        <taxon>Chytridiomycetes</taxon>
        <taxon>Chytridiomycetes incertae sedis</taxon>
        <taxon>Blyttiomyces</taxon>
    </lineage>
</organism>
<dbReference type="SUPFAM" id="SSF101447">
    <property type="entry name" value="Formin homology 2 domain (FH2 domain)"/>
    <property type="match status" value="1"/>
</dbReference>
<accession>A0A4P9WC55</accession>
<dbReference type="InterPro" id="IPR029063">
    <property type="entry name" value="SAM-dependent_MTases_sf"/>
</dbReference>
<reference evidence="3" key="1">
    <citation type="journal article" date="2018" name="Nat. Microbiol.">
        <title>Leveraging single-cell genomics to expand the fungal tree of life.</title>
        <authorList>
            <person name="Ahrendt S.R."/>
            <person name="Quandt C.A."/>
            <person name="Ciobanu D."/>
            <person name="Clum A."/>
            <person name="Salamov A."/>
            <person name="Andreopoulos B."/>
            <person name="Cheng J.F."/>
            <person name="Woyke T."/>
            <person name="Pelin A."/>
            <person name="Henrissat B."/>
            <person name="Reynolds N.K."/>
            <person name="Benny G.L."/>
            <person name="Smith M.E."/>
            <person name="James T.Y."/>
            <person name="Grigoriev I.V."/>
        </authorList>
    </citation>
    <scope>NUCLEOTIDE SEQUENCE [LARGE SCALE GENOMIC DNA]</scope>
</reference>
<feature type="domain" description="FH2" evidence="1">
    <location>
        <begin position="116"/>
        <end position="159"/>
    </location>
</feature>
<sequence>MDQDPPPPPPPPPRAPAVLLTPDPTRTLPVVAELAATSVSPPLVKRNVSDVKFELASVDEMDGAEPTTLAQAIFDQTDLIEGVYEGGLKTWECSIDLVNFLAVFDERDLQGKRVIELGDTKASNNKMTFIHYLVSIIDRKFPELKDVTADIQGMDKAAR</sequence>
<dbReference type="Gene3D" id="3.40.50.150">
    <property type="entry name" value="Vaccinia Virus protein VP39"/>
    <property type="match status" value="1"/>
</dbReference>
<evidence type="ECO:0000313" key="3">
    <source>
        <dbReference type="Proteomes" id="UP000269721"/>
    </source>
</evidence>
<evidence type="ECO:0000313" key="2">
    <source>
        <dbReference type="EMBL" id="RKO90084.1"/>
    </source>
</evidence>
<evidence type="ECO:0000259" key="1">
    <source>
        <dbReference type="Pfam" id="PF02181"/>
    </source>
</evidence>
<dbReference type="AlphaFoldDB" id="A0A4P9WC55"/>
<dbReference type="InterPro" id="IPR042201">
    <property type="entry name" value="FH2_Formin_sf"/>
</dbReference>
<protein>
    <recommendedName>
        <fullName evidence="1">FH2 domain-containing protein</fullName>
    </recommendedName>
</protein>
<name>A0A4P9WC55_9FUNG</name>
<gene>
    <name evidence="2" type="ORF">BDK51DRAFT_35156</name>
</gene>
<keyword evidence="3" id="KW-1185">Reference proteome</keyword>
<dbReference type="OrthoDB" id="1723750at2759"/>
<dbReference type="Proteomes" id="UP000269721">
    <property type="component" value="Unassembled WGS sequence"/>
</dbReference>
<feature type="non-terminal residue" evidence="2">
    <location>
        <position position="159"/>
    </location>
</feature>